<keyword evidence="3" id="KW-1185">Reference proteome</keyword>
<feature type="compositionally biased region" description="Polar residues" evidence="1">
    <location>
        <begin position="77"/>
        <end position="87"/>
    </location>
</feature>
<evidence type="ECO:0000313" key="2">
    <source>
        <dbReference type="EMBL" id="ERM98488.1"/>
    </source>
</evidence>
<dbReference type="AlphaFoldDB" id="W1NS77"/>
<dbReference type="Proteomes" id="UP000017836">
    <property type="component" value="Unassembled WGS sequence"/>
</dbReference>
<reference evidence="3" key="1">
    <citation type="journal article" date="2013" name="Science">
        <title>The Amborella genome and the evolution of flowering plants.</title>
        <authorList>
            <consortium name="Amborella Genome Project"/>
        </authorList>
    </citation>
    <scope>NUCLEOTIDE SEQUENCE [LARGE SCALE GENOMIC DNA]</scope>
</reference>
<name>W1NS77_AMBTC</name>
<gene>
    <name evidence="2" type="ORF">AMTR_s00072p00171660</name>
</gene>
<organism evidence="2 3">
    <name type="scientific">Amborella trichopoda</name>
    <dbReference type="NCBI Taxonomy" id="13333"/>
    <lineage>
        <taxon>Eukaryota</taxon>
        <taxon>Viridiplantae</taxon>
        <taxon>Streptophyta</taxon>
        <taxon>Embryophyta</taxon>
        <taxon>Tracheophyta</taxon>
        <taxon>Spermatophyta</taxon>
        <taxon>Magnoliopsida</taxon>
        <taxon>Amborellales</taxon>
        <taxon>Amborellaceae</taxon>
        <taxon>Amborella</taxon>
    </lineage>
</organism>
<evidence type="ECO:0000313" key="3">
    <source>
        <dbReference type="Proteomes" id="UP000017836"/>
    </source>
</evidence>
<sequence length="156" mass="17656">MYYDPSIVGRLGQRVNWQLISKVGSPSHQSGGQLSCRSGCRIITVCAFIGGQASDLSIGDPLVPIAPHPPSREYSARGSTTKSSNVRNNRRADQAPLRATHLVKHNPILGWSQIDRPWTRHTSFTILNPGRLLLWLWYTHHYTRQLFYMRLVNLPL</sequence>
<dbReference type="HOGENOM" id="CLU_1689099_0_0_1"/>
<dbReference type="EMBL" id="KI395332">
    <property type="protein sequence ID" value="ERM98488.1"/>
    <property type="molecule type" value="Genomic_DNA"/>
</dbReference>
<accession>W1NS77</accession>
<proteinExistence type="predicted"/>
<evidence type="ECO:0000256" key="1">
    <source>
        <dbReference type="SAM" id="MobiDB-lite"/>
    </source>
</evidence>
<feature type="region of interest" description="Disordered" evidence="1">
    <location>
        <begin position="69"/>
        <end position="92"/>
    </location>
</feature>
<dbReference type="Gramene" id="ERM98488">
    <property type="protein sequence ID" value="ERM98488"/>
    <property type="gene ID" value="AMTR_s00072p00171660"/>
</dbReference>
<protein>
    <submittedName>
        <fullName evidence="2">Uncharacterized protein</fullName>
    </submittedName>
</protein>